<dbReference type="CDD" id="cd13143">
    <property type="entry name" value="MATE_MepA_like"/>
    <property type="match status" value="1"/>
</dbReference>
<dbReference type="GO" id="GO:0042910">
    <property type="term" value="F:xenobiotic transmembrane transporter activity"/>
    <property type="evidence" value="ECO:0007669"/>
    <property type="project" value="InterPro"/>
</dbReference>
<evidence type="ECO:0000256" key="3">
    <source>
        <dbReference type="ARBA" id="ARBA00022106"/>
    </source>
</evidence>
<dbReference type="InterPro" id="IPR002528">
    <property type="entry name" value="MATE_fam"/>
</dbReference>
<dbReference type="AlphaFoldDB" id="A0A9D1XA07"/>
<keyword evidence="6 10" id="KW-0812">Transmembrane</keyword>
<evidence type="ECO:0000256" key="5">
    <source>
        <dbReference type="ARBA" id="ARBA00022475"/>
    </source>
</evidence>
<evidence type="ECO:0000256" key="10">
    <source>
        <dbReference type="SAM" id="Phobius"/>
    </source>
</evidence>
<keyword evidence="7 10" id="KW-1133">Transmembrane helix</keyword>
<dbReference type="PIRSF" id="PIRSF006603">
    <property type="entry name" value="DinF"/>
    <property type="match status" value="1"/>
</dbReference>
<dbReference type="PANTHER" id="PTHR43823:SF3">
    <property type="entry name" value="MULTIDRUG EXPORT PROTEIN MEPA"/>
    <property type="match status" value="1"/>
</dbReference>
<feature type="transmembrane region" description="Helical" evidence="10">
    <location>
        <begin position="354"/>
        <end position="375"/>
    </location>
</feature>
<dbReference type="EMBL" id="DXEL01000067">
    <property type="protein sequence ID" value="HIX75271.1"/>
    <property type="molecule type" value="Genomic_DNA"/>
</dbReference>
<evidence type="ECO:0000313" key="11">
    <source>
        <dbReference type="EMBL" id="HIX75271.1"/>
    </source>
</evidence>
<dbReference type="InterPro" id="IPR051327">
    <property type="entry name" value="MATE_MepA_subfamily"/>
</dbReference>
<feature type="transmembrane region" description="Helical" evidence="10">
    <location>
        <begin position="56"/>
        <end position="85"/>
    </location>
</feature>
<organism evidence="11 12">
    <name type="scientific">Candidatus Parabacteroides intestinipullorum</name>
    <dbReference type="NCBI Taxonomy" id="2838723"/>
    <lineage>
        <taxon>Bacteria</taxon>
        <taxon>Pseudomonadati</taxon>
        <taxon>Bacteroidota</taxon>
        <taxon>Bacteroidia</taxon>
        <taxon>Bacteroidales</taxon>
        <taxon>Tannerellaceae</taxon>
        <taxon>Parabacteroides</taxon>
    </lineage>
</organism>
<feature type="transmembrane region" description="Helical" evidence="10">
    <location>
        <begin position="421"/>
        <end position="441"/>
    </location>
</feature>
<evidence type="ECO:0000256" key="8">
    <source>
        <dbReference type="ARBA" id="ARBA00023136"/>
    </source>
</evidence>
<keyword evidence="8 10" id="KW-0472">Membrane</keyword>
<comment type="similarity">
    <text evidence="2">Belongs to the multi antimicrobial extrusion (MATE) (TC 2.A.66.1) family. MepA subfamily.</text>
</comment>
<feature type="transmembrane region" description="Helical" evidence="10">
    <location>
        <begin position="169"/>
        <end position="193"/>
    </location>
</feature>
<proteinExistence type="inferred from homology"/>
<feature type="transmembrane region" description="Helical" evidence="10">
    <location>
        <begin position="16"/>
        <end position="36"/>
    </location>
</feature>
<evidence type="ECO:0000256" key="9">
    <source>
        <dbReference type="ARBA" id="ARBA00023251"/>
    </source>
</evidence>
<feature type="transmembrane region" description="Helical" evidence="10">
    <location>
        <begin position="141"/>
        <end position="162"/>
    </location>
</feature>
<dbReference type="InterPro" id="IPR045070">
    <property type="entry name" value="MATE_MepA-like"/>
</dbReference>
<protein>
    <recommendedName>
        <fullName evidence="3">Multidrug export protein MepA</fullName>
    </recommendedName>
</protein>
<evidence type="ECO:0000256" key="6">
    <source>
        <dbReference type="ARBA" id="ARBA00022692"/>
    </source>
</evidence>
<comment type="subcellular location">
    <subcellularLocation>
        <location evidence="1">Cell membrane</location>
        <topology evidence="1">Multi-pass membrane protein</topology>
    </subcellularLocation>
</comment>
<dbReference type="InterPro" id="IPR048279">
    <property type="entry name" value="MdtK-like"/>
</dbReference>
<accession>A0A9D1XA07</accession>
<evidence type="ECO:0000313" key="12">
    <source>
        <dbReference type="Proteomes" id="UP000886740"/>
    </source>
</evidence>
<feature type="transmembrane region" description="Helical" evidence="10">
    <location>
        <begin position="274"/>
        <end position="301"/>
    </location>
</feature>
<evidence type="ECO:0000256" key="1">
    <source>
        <dbReference type="ARBA" id="ARBA00004651"/>
    </source>
</evidence>
<dbReference type="GO" id="GO:0046677">
    <property type="term" value="P:response to antibiotic"/>
    <property type="evidence" value="ECO:0007669"/>
    <property type="project" value="UniProtKB-KW"/>
</dbReference>
<feature type="transmembrane region" description="Helical" evidence="10">
    <location>
        <begin position="97"/>
        <end position="121"/>
    </location>
</feature>
<sequence length="458" mass="49252">MSQLVYEERLGTERMLPLIFHMALPAIAAQIVNLLYNLVDRIYIGHIPGIGTDALAGIGVTSSIIILISAFSAIVGSGGAPLAAIALGQNDRARASLILGNGFTLLLLFSLVTSSIVYLFMRPILLMIGASSNTIGYAVDYLSIYLLGTLFVQIAVGLNSFINTQGRPTIAMLSVIIGAVLNILLDPLFIFVFEMGVKGAAWATIISQAFSAAWVLAFLCSDRASLRLNPKQMRLNWKTVSAILALGVSPFIMASTESLVGFVLNSSLKASGDIYVSALAIMQSAMLLVSVPLTGFAQGFIPIVSYNYGHKDKARVQECFKIVLLVMFSFNLLLILLMILFPEVVASAFTNDERLIATVAQVMPLFLAGMSIFGLQRACQNMFVALGQAKVSVFIALLRKVFLLIPLALILPNYWGTNGVFAAEAISDATAAICCTTIFAIQFPKILNKLSITAPRHP</sequence>
<comment type="caution">
    <text evidence="11">The sequence shown here is derived from an EMBL/GenBank/DDBJ whole genome shotgun (WGS) entry which is preliminary data.</text>
</comment>
<evidence type="ECO:0000256" key="7">
    <source>
        <dbReference type="ARBA" id="ARBA00022989"/>
    </source>
</evidence>
<dbReference type="PANTHER" id="PTHR43823">
    <property type="entry name" value="SPORULATION PROTEIN YKVU"/>
    <property type="match status" value="1"/>
</dbReference>
<keyword evidence="9" id="KW-0046">Antibiotic resistance</keyword>
<feature type="transmembrane region" description="Helical" evidence="10">
    <location>
        <begin position="322"/>
        <end position="342"/>
    </location>
</feature>
<feature type="transmembrane region" description="Helical" evidence="10">
    <location>
        <begin position="240"/>
        <end position="262"/>
    </location>
</feature>
<reference evidence="11" key="2">
    <citation type="submission" date="2021-04" db="EMBL/GenBank/DDBJ databases">
        <authorList>
            <person name="Gilroy R."/>
        </authorList>
    </citation>
    <scope>NUCLEOTIDE SEQUENCE</scope>
    <source>
        <strain evidence="11">ChiGjej6B6-14162</strain>
    </source>
</reference>
<keyword evidence="4" id="KW-0813">Transport</keyword>
<name>A0A9D1XA07_9BACT</name>
<dbReference type="GO" id="GO:0005886">
    <property type="term" value="C:plasma membrane"/>
    <property type="evidence" value="ECO:0007669"/>
    <property type="project" value="UniProtKB-SubCell"/>
</dbReference>
<dbReference type="Proteomes" id="UP000886740">
    <property type="component" value="Unassembled WGS sequence"/>
</dbReference>
<evidence type="ECO:0000256" key="2">
    <source>
        <dbReference type="ARBA" id="ARBA00008417"/>
    </source>
</evidence>
<reference evidence="11" key="1">
    <citation type="journal article" date="2021" name="PeerJ">
        <title>Extensive microbial diversity within the chicken gut microbiome revealed by metagenomics and culture.</title>
        <authorList>
            <person name="Gilroy R."/>
            <person name="Ravi A."/>
            <person name="Getino M."/>
            <person name="Pursley I."/>
            <person name="Horton D.L."/>
            <person name="Alikhan N.F."/>
            <person name="Baker D."/>
            <person name="Gharbi K."/>
            <person name="Hall N."/>
            <person name="Watson M."/>
            <person name="Adriaenssens E.M."/>
            <person name="Foster-Nyarko E."/>
            <person name="Jarju S."/>
            <person name="Secka A."/>
            <person name="Antonio M."/>
            <person name="Oren A."/>
            <person name="Chaudhuri R.R."/>
            <person name="La Ragione R."/>
            <person name="Hildebrand F."/>
            <person name="Pallen M.J."/>
        </authorList>
    </citation>
    <scope>NUCLEOTIDE SEQUENCE</scope>
    <source>
        <strain evidence="11">ChiGjej6B6-14162</strain>
    </source>
</reference>
<gene>
    <name evidence="11" type="ORF">H9977_09610</name>
</gene>
<evidence type="ECO:0000256" key="4">
    <source>
        <dbReference type="ARBA" id="ARBA00022448"/>
    </source>
</evidence>
<dbReference type="NCBIfam" id="TIGR00797">
    <property type="entry name" value="matE"/>
    <property type="match status" value="1"/>
</dbReference>
<keyword evidence="5" id="KW-1003">Cell membrane</keyword>
<feature type="transmembrane region" description="Helical" evidence="10">
    <location>
        <begin position="199"/>
        <end position="219"/>
    </location>
</feature>
<dbReference type="Pfam" id="PF01554">
    <property type="entry name" value="MatE"/>
    <property type="match status" value="2"/>
</dbReference>
<feature type="transmembrane region" description="Helical" evidence="10">
    <location>
        <begin position="396"/>
        <end position="415"/>
    </location>
</feature>
<dbReference type="GO" id="GO:0015297">
    <property type="term" value="F:antiporter activity"/>
    <property type="evidence" value="ECO:0007669"/>
    <property type="project" value="InterPro"/>
</dbReference>